<evidence type="ECO:0000313" key="2">
    <source>
        <dbReference type="Proteomes" id="UP000240760"/>
    </source>
</evidence>
<dbReference type="EMBL" id="KZ679132">
    <property type="protein sequence ID" value="PTB76385.1"/>
    <property type="molecule type" value="Genomic_DNA"/>
</dbReference>
<reference evidence="1 2" key="1">
    <citation type="submission" date="2016-07" db="EMBL/GenBank/DDBJ databases">
        <title>Multiple horizontal gene transfer events from other fungi enriched the ability of initially mycotrophic Trichoderma (Ascomycota) to feed on dead plant biomass.</title>
        <authorList>
            <consortium name="DOE Joint Genome Institute"/>
            <person name="Aerts A."/>
            <person name="Atanasova L."/>
            <person name="Chenthamara K."/>
            <person name="Zhang J."/>
            <person name="Grujic M."/>
            <person name="Henrissat B."/>
            <person name="Kuo A."/>
            <person name="Salamov A."/>
            <person name="Lipzen A."/>
            <person name="Labutti K."/>
            <person name="Barry K."/>
            <person name="Miao Y."/>
            <person name="Rahimi M.J."/>
            <person name="Shen Q."/>
            <person name="Grigoriev I.V."/>
            <person name="Kubicek C.P."/>
            <person name="Druzhinina I.S."/>
        </authorList>
    </citation>
    <scope>NUCLEOTIDE SEQUENCE [LARGE SCALE GENOMIC DNA]</scope>
    <source>
        <strain evidence="1 2">ATCC 18648</strain>
    </source>
</reference>
<proteinExistence type="predicted"/>
<accession>A0A2T4C4B9</accession>
<dbReference type="Proteomes" id="UP000240760">
    <property type="component" value="Unassembled WGS sequence"/>
</dbReference>
<dbReference type="AlphaFoldDB" id="A0A2T4C4B9"/>
<gene>
    <name evidence="1" type="ORF">M440DRAFT_319786</name>
</gene>
<name>A0A2T4C4B9_TRILO</name>
<protein>
    <submittedName>
        <fullName evidence="1">Uncharacterized protein</fullName>
    </submittedName>
</protein>
<keyword evidence="2" id="KW-1185">Reference proteome</keyword>
<sequence length="137" mass="14688">MKLTCASALIIQHSEAQHGWLCLGYAARPGSCVIGASACLGHALHRCLRIWAPSKTRSRVSAPRGSPRSSCQTLSHCYSPPSLDTPSPVVLTARTSPTPPPPGVLCCYAVGALRRRWLAEMSYMLPLCQVLLSDVFG</sequence>
<organism evidence="1 2">
    <name type="scientific">Trichoderma longibrachiatum ATCC 18648</name>
    <dbReference type="NCBI Taxonomy" id="983965"/>
    <lineage>
        <taxon>Eukaryota</taxon>
        <taxon>Fungi</taxon>
        <taxon>Dikarya</taxon>
        <taxon>Ascomycota</taxon>
        <taxon>Pezizomycotina</taxon>
        <taxon>Sordariomycetes</taxon>
        <taxon>Hypocreomycetidae</taxon>
        <taxon>Hypocreales</taxon>
        <taxon>Hypocreaceae</taxon>
        <taxon>Trichoderma</taxon>
    </lineage>
</organism>
<evidence type="ECO:0000313" key="1">
    <source>
        <dbReference type="EMBL" id="PTB76385.1"/>
    </source>
</evidence>